<evidence type="ECO:0000313" key="3">
    <source>
        <dbReference type="EMBL" id="KAF4862312.1"/>
    </source>
</evidence>
<evidence type="ECO:0000256" key="2">
    <source>
        <dbReference type="SAM" id="SignalP"/>
    </source>
</evidence>
<keyword evidence="2" id="KW-0732">Signal</keyword>
<name>A0A9P5EZ21_COLSI</name>
<dbReference type="AlphaFoldDB" id="A0A9P5EZ21"/>
<proteinExistence type="predicted"/>
<feature type="signal peptide" evidence="2">
    <location>
        <begin position="1"/>
        <end position="22"/>
    </location>
</feature>
<feature type="transmembrane region" description="Helical" evidence="1">
    <location>
        <begin position="55"/>
        <end position="79"/>
    </location>
</feature>
<comment type="caution">
    <text evidence="3">The sequence shown here is derived from an EMBL/GenBank/DDBJ whole genome shotgun (WGS) entry which is preliminary data.</text>
</comment>
<dbReference type="EMBL" id="QPMT01000008">
    <property type="protein sequence ID" value="KAF4862312.1"/>
    <property type="molecule type" value="Genomic_DNA"/>
</dbReference>
<gene>
    <name evidence="3" type="ORF">CGCSCA2_v003503</name>
</gene>
<dbReference type="OrthoDB" id="194358at2759"/>
<keyword evidence="1" id="KW-0472">Membrane</keyword>
<keyword evidence="4" id="KW-1185">Reference proteome</keyword>
<sequence length="122" mass="12928">MLYGQGLVTTLLILGSIGGVAGFDGDDFVNNLITDLTPLLSLFGERVTTDFMSQAISLADCLLIALAPLGILTIIVSAIRVGGPSWLKSIIGRGRENLSVAEIELMSSTSEESCELWNGRNV</sequence>
<evidence type="ECO:0000256" key="1">
    <source>
        <dbReference type="SAM" id="Phobius"/>
    </source>
</evidence>
<feature type="chain" id="PRO_5040402623" evidence="2">
    <location>
        <begin position="23"/>
        <end position="122"/>
    </location>
</feature>
<evidence type="ECO:0000313" key="4">
    <source>
        <dbReference type="Proteomes" id="UP000711996"/>
    </source>
</evidence>
<keyword evidence="1" id="KW-0812">Transmembrane</keyword>
<reference evidence="3" key="1">
    <citation type="submission" date="2019-06" db="EMBL/GenBank/DDBJ databases">
        <authorList>
            <person name="Gan P."/>
            <person name="Shirasu K."/>
        </authorList>
    </citation>
    <scope>NUCLEOTIDE SEQUENCE [LARGE SCALE GENOMIC DNA]</scope>
    <source>
        <strain evidence="3">CAD2</strain>
    </source>
</reference>
<organism evidence="3 4">
    <name type="scientific">Colletotrichum siamense</name>
    <name type="common">Anthracnose fungus</name>
    <dbReference type="NCBI Taxonomy" id="690259"/>
    <lineage>
        <taxon>Eukaryota</taxon>
        <taxon>Fungi</taxon>
        <taxon>Dikarya</taxon>
        <taxon>Ascomycota</taxon>
        <taxon>Pezizomycotina</taxon>
        <taxon>Sordariomycetes</taxon>
        <taxon>Hypocreomycetidae</taxon>
        <taxon>Glomerellales</taxon>
        <taxon>Glomerellaceae</taxon>
        <taxon>Colletotrichum</taxon>
        <taxon>Colletotrichum gloeosporioides species complex</taxon>
    </lineage>
</organism>
<accession>A0A9P5EZ21</accession>
<protein>
    <submittedName>
        <fullName evidence="3">Uncharacterized protein</fullName>
    </submittedName>
</protein>
<dbReference type="Proteomes" id="UP000711996">
    <property type="component" value="Unassembled WGS sequence"/>
</dbReference>
<keyword evidence="1" id="KW-1133">Transmembrane helix</keyword>